<comment type="caution">
    <text evidence="2">The sequence shown here is derived from an EMBL/GenBank/DDBJ whole genome shotgun (WGS) entry which is preliminary data.</text>
</comment>
<dbReference type="InterPro" id="IPR001584">
    <property type="entry name" value="Integrase_cat-core"/>
</dbReference>
<accession>A0A2I0JJL4</accession>
<dbReference type="STRING" id="22663.A0A2I0JJL4"/>
<reference evidence="2 3" key="1">
    <citation type="submission" date="2017-11" db="EMBL/GenBank/DDBJ databases">
        <title>De-novo sequencing of pomegranate (Punica granatum L.) genome.</title>
        <authorList>
            <person name="Akparov Z."/>
            <person name="Amiraslanov A."/>
            <person name="Hajiyeva S."/>
            <person name="Abbasov M."/>
            <person name="Kaur K."/>
            <person name="Hamwieh A."/>
            <person name="Solovyev V."/>
            <person name="Salamov A."/>
            <person name="Braich B."/>
            <person name="Kosarev P."/>
            <person name="Mahmoud A."/>
            <person name="Hajiyev E."/>
            <person name="Babayeva S."/>
            <person name="Izzatullayeva V."/>
            <person name="Mammadov A."/>
            <person name="Mammadov A."/>
            <person name="Sharifova S."/>
            <person name="Ojaghi J."/>
            <person name="Eynullazada K."/>
            <person name="Bayramov B."/>
            <person name="Abdulazimova A."/>
            <person name="Shahmuradov I."/>
        </authorList>
    </citation>
    <scope>NUCLEOTIDE SEQUENCE [LARGE SCALE GENOMIC DNA]</scope>
    <source>
        <strain evidence="3">cv. AG2017</strain>
        <tissue evidence="2">Leaf</tissue>
    </source>
</reference>
<organism evidence="2 3">
    <name type="scientific">Punica granatum</name>
    <name type="common">Pomegranate</name>
    <dbReference type="NCBI Taxonomy" id="22663"/>
    <lineage>
        <taxon>Eukaryota</taxon>
        <taxon>Viridiplantae</taxon>
        <taxon>Streptophyta</taxon>
        <taxon>Embryophyta</taxon>
        <taxon>Tracheophyta</taxon>
        <taxon>Spermatophyta</taxon>
        <taxon>Magnoliopsida</taxon>
        <taxon>eudicotyledons</taxon>
        <taxon>Gunneridae</taxon>
        <taxon>Pentapetalae</taxon>
        <taxon>rosids</taxon>
        <taxon>malvids</taxon>
        <taxon>Myrtales</taxon>
        <taxon>Lythraceae</taxon>
        <taxon>Punica</taxon>
    </lineage>
</organism>
<dbReference type="GO" id="GO:0015074">
    <property type="term" value="P:DNA integration"/>
    <property type="evidence" value="ECO:0007669"/>
    <property type="project" value="InterPro"/>
</dbReference>
<name>A0A2I0JJL4_PUNGR</name>
<dbReference type="InterPro" id="IPR036397">
    <property type="entry name" value="RNaseH_sf"/>
</dbReference>
<evidence type="ECO:0000313" key="2">
    <source>
        <dbReference type="EMBL" id="PKI56465.1"/>
    </source>
</evidence>
<dbReference type="Pfam" id="PF25597">
    <property type="entry name" value="SH3_retrovirus"/>
    <property type="match status" value="1"/>
</dbReference>
<dbReference type="InterPro" id="IPR012337">
    <property type="entry name" value="RNaseH-like_sf"/>
</dbReference>
<dbReference type="Gene3D" id="3.30.420.10">
    <property type="entry name" value="Ribonuclease H-like superfamily/Ribonuclease H"/>
    <property type="match status" value="1"/>
</dbReference>
<evidence type="ECO:0000313" key="3">
    <source>
        <dbReference type="Proteomes" id="UP000233551"/>
    </source>
</evidence>
<proteinExistence type="predicted"/>
<dbReference type="AlphaFoldDB" id="A0A2I0JJL4"/>
<protein>
    <recommendedName>
        <fullName evidence="1">Integrase catalytic domain-containing protein</fullName>
    </recommendedName>
</protein>
<dbReference type="PANTHER" id="PTHR42648">
    <property type="entry name" value="TRANSPOSASE, PUTATIVE-RELATED"/>
    <property type="match status" value="1"/>
</dbReference>
<evidence type="ECO:0000259" key="1">
    <source>
        <dbReference type="PROSITE" id="PS50994"/>
    </source>
</evidence>
<dbReference type="EMBL" id="PGOL01001597">
    <property type="protein sequence ID" value="PKI56465.1"/>
    <property type="molecule type" value="Genomic_DNA"/>
</dbReference>
<dbReference type="SUPFAM" id="SSF53098">
    <property type="entry name" value="Ribonuclease H-like"/>
    <property type="match status" value="1"/>
</dbReference>
<dbReference type="Proteomes" id="UP000233551">
    <property type="component" value="Unassembled WGS sequence"/>
</dbReference>
<sequence length="336" mass="38536">MVEGLPSPHKQLKHCLVCLEGKQTRLPFRKSHWRATERLQLVHTDVCGPMSVESLNGSKYFVTFIDDKTRMCWIFFMKAKSELRMVFLNFKRLVEKENGCKILAIRLDNGREYISASFKEICEEVGIKHQLTVPYSPQQNGVSERKNRSIVDMTKRVPKSFWAKAANTAVFLQNRLLTKAAEMKTPLEAWSGVKPSVSNLKVFGCICYTYIPSVKRDKLDQKGEVGVFIGYSEQLRAYRVYQPSNGRVIISRDIKFLEDEEWNWNERTQRKSVLKKTQLSVPHITLTETQTGEASVEETGDDPPVRGTRLLADVYQRCNVVMLEPSCFEEANADGK</sequence>
<keyword evidence="3" id="KW-1185">Reference proteome</keyword>
<dbReference type="InterPro" id="IPR039537">
    <property type="entry name" value="Retrotran_Ty1/copia-like"/>
</dbReference>
<dbReference type="GO" id="GO:0003676">
    <property type="term" value="F:nucleic acid binding"/>
    <property type="evidence" value="ECO:0007669"/>
    <property type="project" value="InterPro"/>
</dbReference>
<feature type="domain" description="Integrase catalytic" evidence="1">
    <location>
        <begin position="23"/>
        <end position="194"/>
    </location>
</feature>
<gene>
    <name evidence="2" type="ORF">CRG98_023103</name>
</gene>
<dbReference type="Pfam" id="PF00665">
    <property type="entry name" value="rve"/>
    <property type="match status" value="1"/>
</dbReference>
<dbReference type="PROSITE" id="PS50994">
    <property type="entry name" value="INTEGRASE"/>
    <property type="match status" value="1"/>
</dbReference>
<dbReference type="InterPro" id="IPR057670">
    <property type="entry name" value="SH3_retrovirus"/>
</dbReference>
<dbReference type="PANTHER" id="PTHR42648:SF18">
    <property type="entry name" value="RETROTRANSPOSON, UNCLASSIFIED-LIKE PROTEIN"/>
    <property type="match status" value="1"/>
</dbReference>